<dbReference type="InterPro" id="IPR012147">
    <property type="entry name" value="P_Ac_Bu_trans"/>
</dbReference>
<evidence type="ECO:0000313" key="6">
    <source>
        <dbReference type="EMBL" id="SDZ97391.1"/>
    </source>
</evidence>
<evidence type="ECO:0000256" key="2">
    <source>
        <dbReference type="ARBA" id="ARBA00022679"/>
    </source>
</evidence>
<feature type="transmembrane region" description="Helical" evidence="4">
    <location>
        <begin position="252"/>
        <end position="274"/>
    </location>
</feature>
<dbReference type="PANTHER" id="PTHR43356:SF2">
    <property type="entry name" value="PHOSPHATE ACETYLTRANSFERASE"/>
    <property type="match status" value="1"/>
</dbReference>
<keyword evidence="2 6" id="KW-0808">Transferase</keyword>
<dbReference type="RefSeq" id="WP_092562072.1">
    <property type="nucleotide sequence ID" value="NZ_FNQV01000003.1"/>
</dbReference>
<dbReference type="OrthoDB" id="9800237at2"/>
<dbReference type="GO" id="GO:0016746">
    <property type="term" value="F:acyltransferase activity"/>
    <property type="evidence" value="ECO:0007669"/>
    <property type="project" value="UniProtKB-KW"/>
</dbReference>
<protein>
    <submittedName>
        <fullName evidence="6">Phosphate butyryltransferase</fullName>
    </submittedName>
</protein>
<dbReference type="Proteomes" id="UP000199288">
    <property type="component" value="Unassembled WGS sequence"/>
</dbReference>
<name>A0A1H3XEM6_9ACTO</name>
<evidence type="ECO:0000256" key="1">
    <source>
        <dbReference type="ARBA" id="ARBA00005656"/>
    </source>
</evidence>
<gene>
    <name evidence="6" type="ORF">SAMN02910418_00686</name>
</gene>
<dbReference type="InterPro" id="IPR002505">
    <property type="entry name" value="PTA_PTB"/>
</dbReference>
<dbReference type="PIRSF" id="PIRSF000428">
    <property type="entry name" value="P_Ac_trans"/>
    <property type="match status" value="1"/>
</dbReference>
<reference evidence="7" key="1">
    <citation type="submission" date="2016-10" db="EMBL/GenBank/DDBJ databases">
        <authorList>
            <person name="Varghese N."/>
            <person name="Submissions S."/>
        </authorList>
    </citation>
    <scope>NUCLEOTIDE SEQUENCE [LARGE SCALE GENOMIC DNA]</scope>
    <source>
        <strain evidence="7">KPR-1</strain>
    </source>
</reference>
<keyword evidence="4" id="KW-1133">Transmembrane helix</keyword>
<evidence type="ECO:0000259" key="5">
    <source>
        <dbReference type="Pfam" id="PF01515"/>
    </source>
</evidence>
<keyword evidence="4" id="KW-0472">Membrane</keyword>
<dbReference type="Gene3D" id="3.40.718.10">
    <property type="entry name" value="Isopropylmalate Dehydrogenase"/>
    <property type="match status" value="1"/>
</dbReference>
<comment type="similarity">
    <text evidence="1">Belongs to the phosphate acetyltransferase and butyryltransferase family.</text>
</comment>
<dbReference type="InterPro" id="IPR050500">
    <property type="entry name" value="Phos_Acetyltrans/Butyryltrans"/>
</dbReference>
<evidence type="ECO:0000256" key="4">
    <source>
        <dbReference type="SAM" id="Phobius"/>
    </source>
</evidence>
<evidence type="ECO:0000256" key="3">
    <source>
        <dbReference type="ARBA" id="ARBA00023315"/>
    </source>
</evidence>
<dbReference type="PANTHER" id="PTHR43356">
    <property type="entry name" value="PHOSPHATE ACETYLTRANSFERASE"/>
    <property type="match status" value="1"/>
</dbReference>
<evidence type="ECO:0000313" key="7">
    <source>
        <dbReference type="Proteomes" id="UP000199288"/>
    </source>
</evidence>
<feature type="domain" description="Phosphate acetyl/butaryl transferase" evidence="5">
    <location>
        <begin position="80"/>
        <end position="283"/>
    </location>
</feature>
<organism evidence="6 7">
    <name type="scientific">Bowdeniella nasicola</name>
    <dbReference type="NCBI Taxonomy" id="208480"/>
    <lineage>
        <taxon>Bacteria</taxon>
        <taxon>Bacillati</taxon>
        <taxon>Actinomycetota</taxon>
        <taxon>Actinomycetes</taxon>
        <taxon>Actinomycetales</taxon>
        <taxon>Actinomycetaceae</taxon>
        <taxon>Bowdeniella</taxon>
    </lineage>
</organism>
<keyword evidence="3" id="KW-0012">Acyltransferase</keyword>
<sequence>MITRLAELDHLVSRREEPVGIAVVNACDDAVLDSLADLTAAGTIYPLLIDPSPSLPQAAAAHLAKDSYECFTVADDAESAALAVALVREGRAGALMKGHVASGVFLKAVVDRETGIRSSAVLSHVAVLEARELDQLIAVTDGGMMTVPNEEQSEAIIEHGVQVMQALGVSDPKVALLSAAETVIPRLPSAELQAGLAAKDGRDITVEGPISLDIALIPGIAEEKDYPGAIKGDASVIVVPDIVTGNVLSKSLIYFGGGAMAGVVLGAACPIILTSRSAGAAEKRYSIELAIAMGEGA</sequence>
<dbReference type="Pfam" id="PF01515">
    <property type="entry name" value="PTA_PTB"/>
    <property type="match status" value="1"/>
</dbReference>
<dbReference type="AlphaFoldDB" id="A0A1H3XEM6"/>
<proteinExistence type="inferred from homology"/>
<dbReference type="EMBL" id="FNQV01000003">
    <property type="protein sequence ID" value="SDZ97391.1"/>
    <property type="molecule type" value="Genomic_DNA"/>
</dbReference>
<accession>A0A1H3XEM6</accession>
<keyword evidence="4" id="KW-0812">Transmembrane</keyword>
<dbReference type="SUPFAM" id="SSF53659">
    <property type="entry name" value="Isocitrate/Isopropylmalate dehydrogenase-like"/>
    <property type="match status" value="1"/>
</dbReference>
<keyword evidence="7" id="KW-1185">Reference proteome</keyword>